<evidence type="ECO:0000313" key="2">
    <source>
        <dbReference type="Proteomes" id="UP000095287"/>
    </source>
</evidence>
<reference evidence="3" key="1">
    <citation type="submission" date="2016-11" db="UniProtKB">
        <authorList>
            <consortium name="WormBaseParasite"/>
        </authorList>
    </citation>
    <scope>IDENTIFICATION</scope>
</reference>
<proteinExistence type="predicted"/>
<evidence type="ECO:0000256" key="1">
    <source>
        <dbReference type="SAM" id="MobiDB-lite"/>
    </source>
</evidence>
<evidence type="ECO:0000313" key="3">
    <source>
        <dbReference type="WBParaSite" id="L893_g26513.t1"/>
    </source>
</evidence>
<accession>A0A1I7ZHS7</accession>
<protein>
    <submittedName>
        <fullName evidence="3">Ovule protein</fullName>
    </submittedName>
</protein>
<dbReference type="Proteomes" id="UP000095287">
    <property type="component" value="Unplaced"/>
</dbReference>
<dbReference type="WBParaSite" id="L893_g26513.t1">
    <property type="protein sequence ID" value="L893_g26513.t1"/>
    <property type="gene ID" value="L893_g26513"/>
</dbReference>
<feature type="region of interest" description="Disordered" evidence="1">
    <location>
        <begin position="16"/>
        <end position="36"/>
    </location>
</feature>
<name>A0A1I7ZHS7_9BILA</name>
<dbReference type="AlphaFoldDB" id="A0A1I7ZHS7"/>
<sequence>MKTNLVGFNTINERRTCRGASRNDSPVSRKKQGTKDLAKFEEKCRKRGGNTEQPLEYQFSTARSSPNVKVNSIIHA</sequence>
<organism evidence="2 3">
    <name type="scientific">Steinernema glaseri</name>
    <dbReference type="NCBI Taxonomy" id="37863"/>
    <lineage>
        <taxon>Eukaryota</taxon>
        <taxon>Metazoa</taxon>
        <taxon>Ecdysozoa</taxon>
        <taxon>Nematoda</taxon>
        <taxon>Chromadorea</taxon>
        <taxon>Rhabditida</taxon>
        <taxon>Tylenchina</taxon>
        <taxon>Panagrolaimomorpha</taxon>
        <taxon>Strongyloidoidea</taxon>
        <taxon>Steinernematidae</taxon>
        <taxon>Steinernema</taxon>
    </lineage>
</organism>
<keyword evidence="2" id="KW-1185">Reference proteome</keyword>